<dbReference type="SUPFAM" id="SSF88723">
    <property type="entry name" value="PIN domain-like"/>
    <property type="match status" value="1"/>
</dbReference>
<evidence type="ECO:0000256" key="8">
    <source>
        <dbReference type="HAMAP-Rule" id="MF_00265"/>
    </source>
</evidence>
<dbReference type="GO" id="GO:0016787">
    <property type="term" value="F:hydrolase activity"/>
    <property type="evidence" value="ECO:0007669"/>
    <property type="project" value="UniProtKB-KW"/>
</dbReference>
<gene>
    <name evidence="8" type="primary">vapC</name>
    <name evidence="10" type="ORF">DD559_04335</name>
</gene>
<dbReference type="InterPro" id="IPR050556">
    <property type="entry name" value="Type_II_TA_system_RNase"/>
</dbReference>
<evidence type="ECO:0000256" key="5">
    <source>
        <dbReference type="ARBA" id="ARBA00022801"/>
    </source>
</evidence>
<feature type="binding site" evidence="8">
    <location>
        <position position="5"/>
    </location>
    <ligand>
        <name>Mg(2+)</name>
        <dbReference type="ChEBI" id="CHEBI:18420"/>
    </ligand>
</feature>
<evidence type="ECO:0000256" key="1">
    <source>
        <dbReference type="ARBA" id="ARBA00001946"/>
    </source>
</evidence>
<protein>
    <recommendedName>
        <fullName evidence="8">Ribonuclease VapC</fullName>
        <shortName evidence="8">RNase VapC</shortName>
        <ecNumber evidence="8">3.1.-.-</ecNumber>
    </recommendedName>
    <alternativeName>
        <fullName evidence="8">Toxin VapC</fullName>
    </alternativeName>
</protein>
<dbReference type="InterPro" id="IPR002716">
    <property type="entry name" value="PIN_dom"/>
</dbReference>
<dbReference type="GO" id="GO:0000287">
    <property type="term" value="F:magnesium ion binding"/>
    <property type="evidence" value="ECO:0007669"/>
    <property type="project" value="UniProtKB-UniRule"/>
</dbReference>
<dbReference type="Gene3D" id="3.40.50.1010">
    <property type="entry name" value="5'-nuclease"/>
    <property type="match status" value="1"/>
</dbReference>
<evidence type="ECO:0000256" key="2">
    <source>
        <dbReference type="ARBA" id="ARBA00022649"/>
    </source>
</evidence>
<organism evidence="10 11">
    <name type="scientific">Sphingomonas pokkalii</name>
    <dbReference type="NCBI Taxonomy" id="2175090"/>
    <lineage>
        <taxon>Bacteria</taxon>
        <taxon>Pseudomonadati</taxon>
        <taxon>Pseudomonadota</taxon>
        <taxon>Alphaproteobacteria</taxon>
        <taxon>Sphingomonadales</taxon>
        <taxon>Sphingomonadaceae</taxon>
        <taxon>Sphingomonas</taxon>
    </lineage>
</organism>
<dbReference type="CDD" id="cd09871">
    <property type="entry name" value="PIN_MtVapC28-VapC30-like"/>
    <property type="match status" value="1"/>
</dbReference>
<sequence length="131" mass="13800">MIAIDTSALVAVLFGEPEADRIAALLDATDTVLIGAPTALEFRMVVLGQSTRAAADAGLALIAKPPFVVVPFGEEHLQVATDAFDRFGKGRHPARLNYGDCMAYAVAALADCPLLFKGDDFRHTDVAAALD</sequence>
<dbReference type="EMBL" id="QENQ01000001">
    <property type="protein sequence ID" value="PVX28654.1"/>
    <property type="molecule type" value="Genomic_DNA"/>
</dbReference>
<reference evidence="10 11" key="1">
    <citation type="submission" date="2018-05" db="EMBL/GenBank/DDBJ databases">
        <title>Description of Sphingomonas pokkalii sp nov, isolated from the rhizosphere of saline tolerant pokkali rice and its draft genome analysis.</title>
        <authorList>
            <person name="Menon R."/>
            <person name="Kumari S."/>
            <person name="Rameshkumar N."/>
        </authorList>
    </citation>
    <scope>NUCLEOTIDE SEQUENCE [LARGE SCALE GENOMIC DNA]</scope>
    <source>
        <strain evidence="10 11">L3B27</strain>
    </source>
</reference>
<evidence type="ECO:0000256" key="6">
    <source>
        <dbReference type="ARBA" id="ARBA00022842"/>
    </source>
</evidence>
<evidence type="ECO:0000259" key="9">
    <source>
        <dbReference type="Pfam" id="PF01850"/>
    </source>
</evidence>
<comment type="caution">
    <text evidence="10">The sequence shown here is derived from an EMBL/GenBank/DDBJ whole genome shotgun (WGS) entry which is preliminary data.</text>
</comment>
<keyword evidence="6 8" id="KW-0460">Magnesium</keyword>
<feature type="domain" description="PIN" evidence="9">
    <location>
        <begin position="3"/>
        <end position="125"/>
    </location>
</feature>
<keyword evidence="2 8" id="KW-1277">Toxin-antitoxin system</keyword>
<dbReference type="RefSeq" id="WP_116468102.1">
    <property type="nucleotide sequence ID" value="NZ_QENQ01000001.1"/>
</dbReference>
<dbReference type="GO" id="GO:0090729">
    <property type="term" value="F:toxin activity"/>
    <property type="evidence" value="ECO:0007669"/>
    <property type="project" value="UniProtKB-KW"/>
</dbReference>
<dbReference type="PANTHER" id="PTHR33653">
    <property type="entry name" value="RIBONUCLEASE VAPC2"/>
    <property type="match status" value="1"/>
</dbReference>
<keyword evidence="5 8" id="KW-0378">Hydrolase</keyword>
<feature type="binding site" evidence="8">
    <location>
        <position position="100"/>
    </location>
    <ligand>
        <name>Mg(2+)</name>
        <dbReference type="ChEBI" id="CHEBI:18420"/>
    </ligand>
</feature>
<keyword evidence="11" id="KW-1185">Reference proteome</keyword>
<evidence type="ECO:0000313" key="10">
    <source>
        <dbReference type="EMBL" id="PVX28654.1"/>
    </source>
</evidence>
<comment type="function">
    <text evidence="8">Toxic component of a toxin-antitoxin (TA) system. An RNase.</text>
</comment>
<dbReference type="EC" id="3.1.-.-" evidence="8"/>
<accession>A0A2U0SBE9</accession>
<dbReference type="Pfam" id="PF01850">
    <property type="entry name" value="PIN"/>
    <property type="match status" value="1"/>
</dbReference>
<dbReference type="AlphaFoldDB" id="A0A2U0SBE9"/>
<evidence type="ECO:0000256" key="4">
    <source>
        <dbReference type="ARBA" id="ARBA00022723"/>
    </source>
</evidence>
<evidence type="ECO:0000256" key="7">
    <source>
        <dbReference type="ARBA" id="ARBA00038093"/>
    </source>
</evidence>
<evidence type="ECO:0000256" key="3">
    <source>
        <dbReference type="ARBA" id="ARBA00022722"/>
    </source>
</evidence>
<name>A0A2U0SBE9_9SPHN</name>
<dbReference type="InterPro" id="IPR029060">
    <property type="entry name" value="PIN-like_dom_sf"/>
</dbReference>
<proteinExistence type="inferred from homology"/>
<keyword evidence="4 8" id="KW-0479">Metal-binding</keyword>
<dbReference type="OrthoDB" id="32625at2"/>
<keyword evidence="3 8" id="KW-0540">Nuclease</keyword>
<evidence type="ECO:0000313" key="11">
    <source>
        <dbReference type="Proteomes" id="UP000245890"/>
    </source>
</evidence>
<keyword evidence="8" id="KW-0800">Toxin</keyword>
<dbReference type="InterPro" id="IPR022907">
    <property type="entry name" value="VapC_family"/>
</dbReference>
<comment type="similarity">
    <text evidence="7 8">Belongs to the PINc/VapC protein family.</text>
</comment>
<comment type="cofactor">
    <cofactor evidence="1 8">
        <name>Mg(2+)</name>
        <dbReference type="ChEBI" id="CHEBI:18420"/>
    </cofactor>
</comment>
<dbReference type="HAMAP" id="MF_00265">
    <property type="entry name" value="VapC_Nob1"/>
    <property type="match status" value="1"/>
</dbReference>
<dbReference type="Proteomes" id="UP000245890">
    <property type="component" value="Unassembled WGS sequence"/>
</dbReference>
<dbReference type="GO" id="GO:0004540">
    <property type="term" value="F:RNA nuclease activity"/>
    <property type="evidence" value="ECO:0007669"/>
    <property type="project" value="InterPro"/>
</dbReference>
<dbReference type="PANTHER" id="PTHR33653:SF1">
    <property type="entry name" value="RIBONUCLEASE VAPC2"/>
    <property type="match status" value="1"/>
</dbReference>